<accession>A0A9W5Z3R4</accession>
<gene>
    <name evidence="1" type="ORF">AbraCBS73388_007734</name>
</gene>
<proteinExistence type="predicted"/>
<evidence type="ECO:0000313" key="2">
    <source>
        <dbReference type="Proteomes" id="UP001143548"/>
    </source>
</evidence>
<evidence type="ECO:0000313" key="1">
    <source>
        <dbReference type="EMBL" id="GKZ27962.1"/>
    </source>
</evidence>
<protein>
    <submittedName>
        <fullName evidence="1">Uncharacterized protein</fullName>
    </submittedName>
</protein>
<organism evidence="1 2">
    <name type="scientific">Aspergillus brasiliensis</name>
    <dbReference type="NCBI Taxonomy" id="319629"/>
    <lineage>
        <taxon>Eukaryota</taxon>
        <taxon>Fungi</taxon>
        <taxon>Dikarya</taxon>
        <taxon>Ascomycota</taxon>
        <taxon>Pezizomycotina</taxon>
        <taxon>Eurotiomycetes</taxon>
        <taxon>Eurotiomycetidae</taxon>
        <taxon>Eurotiales</taxon>
        <taxon>Aspergillaceae</taxon>
        <taxon>Aspergillus</taxon>
        <taxon>Aspergillus subgen. Circumdati</taxon>
    </lineage>
</organism>
<sequence>MLSLSFPSDGDLFKGKRGKDVLQKALVLASQSCGSPAMSAIDPNSASNCNTEHILDLQYIPQLLRTAVNGILPTGKQMTSSMINQVDFMKYAMTSVVDLAKAGAISSGNAQIMNDRLFNAIGSTTNRLGLIRTASSVNMYKGRIFKFVTTEEFEYSGSIKSPVKDKLWNQVLNTAVKYGTSEAELLDPIRLTIAVWVYLNNAQVLARLNQVRQNVYAETKNVATYVPGMTSLPSIMKEFDKAYFDQAAAESLKWVEARIAAVSSAYTNTLVTPGNSEIVKDTLDLLYNNLKEIKVPDLDPLD</sequence>
<dbReference type="AlphaFoldDB" id="A0A9W5Z3R4"/>
<dbReference type="Proteomes" id="UP001143548">
    <property type="component" value="Unassembled WGS sequence"/>
</dbReference>
<dbReference type="EMBL" id="BROQ01000432">
    <property type="protein sequence ID" value="GKZ27962.1"/>
    <property type="molecule type" value="Genomic_DNA"/>
</dbReference>
<name>A0A9W5Z3R4_9EURO</name>
<reference evidence="1" key="1">
    <citation type="submission" date="2022-07" db="EMBL/GenBank/DDBJ databases">
        <title>Taxonomy of Aspergillus series Nigri: significant species reduction supported by multi-species coalescent approaches.</title>
        <authorList>
            <person name="Bian C."/>
            <person name="Kusuya Y."/>
            <person name="Sklenar F."/>
            <person name="D'hooge E."/>
            <person name="Yaguchi T."/>
            <person name="Takahashi H."/>
            <person name="Hubka V."/>
        </authorList>
    </citation>
    <scope>NUCLEOTIDE SEQUENCE</scope>
    <source>
        <strain evidence="1">CBS 733.88</strain>
    </source>
</reference>
<comment type="caution">
    <text evidence="1">The sequence shown here is derived from an EMBL/GenBank/DDBJ whole genome shotgun (WGS) entry which is preliminary data.</text>
</comment>